<feature type="transmembrane region" description="Helical" evidence="2">
    <location>
        <begin position="53"/>
        <end position="77"/>
    </location>
</feature>
<organism evidence="5 6">
    <name type="scientific">Aphanomyces stellatus</name>
    <dbReference type="NCBI Taxonomy" id="120398"/>
    <lineage>
        <taxon>Eukaryota</taxon>
        <taxon>Sar</taxon>
        <taxon>Stramenopiles</taxon>
        <taxon>Oomycota</taxon>
        <taxon>Saprolegniomycetes</taxon>
        <taxon>Saprolegniales</taxon>
        <taxon>Verrucalvaceae</taxon>
        <taxon>Aphanomyces</taxon>
    </lineage>
</organism>
<proteinExistence type="predicted"/>
<evidence type="ECO:0000256" key="2">
    <source>
        <dbReference type="SAM" id="Phobius"/>
    </source>
</evidence>
<dbReference type="EMBL" id="VJMH01007284">
    <property type="protein sequence ID" value="KAF0684457.1"/>
    <property type="molecule type" value="Genomic_DNA"/>
</dbReference>
<gene>
    <name evidence="5" type="primary">Aste57867_23553</name>
    <name evidence="4" type="ORF">As57867_023482</name>
    <name evidence="5" type="ORF">ASTE57867_23553</name>
</gene>
<evidence type="ECO:0000313" key="5">
    <source>
        <dbReference type="EMBL" id="VFU00198.1"/>
    </source>
</evidence>
<keyword evidence="2" id="KW-1133">Transmembrane helix</keyword>
<keyword evidence="2" id="KW-0472">Membrane</keyword>
<feature type="compositionally biased region" description="Polar residues" evidence="1">
    <location>
        <begin position="481"/>
        <end position="493"/>
    </location>
</feature>
<feature type="transmembrane region" description="Helical" evidence="2">
    <location>
        <begin position="20"/>
        <end position="41"/>
    </location>
</feature>
<dbReference type="EMBL" id="CAADRA010007310">
    <property type="protein sequence ID" value="VFU00198.1"/>
    <property type="molecule type" value="Genomic_DNA"/>
</dbReference>
<dbReference type="InterPro" id="IPR036305">
    <property type="entry name" value="RGS_sf"/>
</dbReference>
<dbReference type="AlphaFoldDB" id="A0A485LND5"/>
<feature type="transmembrane region" description="Helical" evidence="2">
    <location>
        <begin position="222"/>
        <end position="238"/>
    </location>
</feature>
<dbReference type="InterPro" id="IPR016137">
    <property type="entry name" value="RGS"/>
</dbReference>
<dbReference type="Pfam" id="PF00615">
    <property type="entry name" value="RGS"/>
    <property type="match status" value="1"/>
</dbReference>
<evidence type="ECO:0000259" key="3">
    <source>
        <dbReference type="Pfam" id="PF00615"/>
    </source>
</evidence>
<dbReference type="Proteomes" id="UP000332933">
    <property type="component" value="Unassembled WGS sequence"/>
</dbReference>
<feature type="transmembrane region" description="Helical" evidence="2">
    <location>
        <begin position="143"/>
        <end position="160"/>
    </location>
</feature>
<dbReference type="SUPFAM" id="SSF48097">
    <property type="entry name" value="Regulator of G-protein signaling, RGS"/>
    <property type="match status" value="1"/>
</dbReference>
<dbReference type="Gene3D" id="1.10.167.10">
    <property type="entry name" value="Regulator of G-protein Signalling 4, domain 2"/>
    <property type="match status" value="1"/>
</dbReference>
<dbReference type="InterPro" id="IPR044926">
    <property type="entry name" value="RGS_subdomain_2"/>
</dbReference>
<feature type="transmembrane region" description="Helical" evidence="2">
    <location>
        <begin position="83"/>
        <end position="103"/>
    </location>
</feature>
<name>A0A485LND5_9STRA</name>
<reference evidence="4" key="2">
    <citation type="submission" date="2019-06" db="EMBL/GenBank/DDBJ databases">
        <title>Genomics analysis of Aphanomyces spp. identifies a new class of oomycete effector associated with host adaptation.</title>
        <authorList>
            <person name="Gaulin E."/>
        </authorList>
    </citation>
    <scope>NUCLEOTIDE SEQUENCE</scope>
    <source>
        <strain evidence="4">CBS 578.67</strain>
    </source>
</reference>
<feature type="domain" description="RGS" evidence="3">
    <location>
        <begin position="295"/>
        <end position="410"/>
    </location>
</feature>
<reference evidence="5 6" key="1">
    <citation type="submission" date="2019-03" db="EMBL/GenBank/DDBJ databases">
        <authorList>
            <person name="Gaulin E."/>
            <person name="Dumas B."/>
        </authorList>
    </citation>
    <scope>NUCLEOTIDE SEQUENCE [LARGE SCALE GENOMIC DNA]</scope>
    <source>
        <strain evidence="5">CBS 568.67</strain>
    </source>
</reference>
<protein>
    <submittedName>
        <fullName evidence="5">Aste57867_23553 protein</fullName>
    </submittedName>
</protein>
<evidence type="ECO:0000313" key="4">
    <source>
        <dbReference type="EMBL" id="KAF0684457.1"/>
    </source>
</evidence>
<feature type="transmembrane region" description="Helical" evidence="2">
    <location>
        <begin position="180"/>
        <end position="201"/>
    </location>
</feature>
<sequence length="511" mass="57219">MGSSSTPERTLVSPTGAMRAIMVSAFVVSFYAPIATLMYYCNRHRPAIRYRNPAEMTLTASTSFFFSVARFITALYVDSFSCSVHLLLFVIPLQMSLLFYFLAELRLVLTFKLTELMVAHASRTNDHKHTIAWLQMFLRRGKLLRMAMQLVWNVPFVVLLEMHNYSDLSGSSCPGSLLHPVVTLIGCEFVLVVVATLALSLQLSKAVDNFGLRQSFQASSRVSFFLFLLYVPILVFFYDTDVIYAYHVDVFMDVLISHTFVWIHIVLPVRAAFQNADDDGNAGYLQGTVGVLNAFLHTPEGFDAFSAFAKTEFAFECVAAWRNLVDYRLDAPNHLSAYDIYEQHIAPTAPLSLHHAVKDSILKRYSTAFEANSRYSVAPQEMVQDISYFDVLLDAVMDKIVVDTLPRFQRHALGVIWTDFVAKCNTQLALDKMLSHEALGGGGAGGDAPVRKPTLPTIKGNFVHETSGRLIMIESRRETGSRMSSFPRDNSSTADEESHSRRGSNIIHAAR</sequence>
<dbReference type="OrthoDB" id="72998at2759"/>
<evidence type="ECO:0000256" key="1">
    <source>
        <dbReference type="SAM" id="MobiDB-lite"/>
    </source>
</evidence>
<keyword evidence="6" id="KW-1185">Reference proteome</keyword>
<keyword evidence="2" id="KW-0812">Transmembrane</keyword>
<feature type="region of interest" description="Disordered" evidence="1">
    <location>
        <begin position="477"/>
        <end position="511"/>
    </location>
</feature>
<accession>A0A485LND5</accession>
<evidence type="ECO:0000313" key="6">
    <source>
        <dbReference type="Proteomes" id="UP000332933"/>
    </source>
</evidence>